<sequence length="74" mass="7866">MIADRHQPTPTPGISPLGEGRGSQLASGARADQQREQLGDLCRIAIHQLAERFEATIKPVDLLIKGCQPAAAPP</sequence>
<reference evidence="2 3" key="1">
    <citation type="submission" date="2024-10" db="EMBL/GenBank/DDBJ databases">
        <title>The Natural Products Discovery Center: Release of the First 8490 Sequenced Strains for Exploring Actinobacteria Biosynthetic Diversity.</title>
        <authorList>
            <person name="Kalkreuter E."/>
            <person name="Kautsar S.A."/>
            <person name="Yang D."/>
            <person name="Bader C.D."/>
            <person name="Teijaro C.N."/>
            <person name="Fluegel L."/>
            <person name="Davis C.M."/>
            <person name="Simpson J.R."/>
            <person name="Lauterbach L."/>
            <person name="Steele A.D."/>
            <person name="Gui C."/>
            <person name="Meng S."/>
            <person name="Li G."/>
            <person name="Viehrig K."/>
            <person name="Ye F."/>
            <person name="Su P."/>
            <person name="Kiefer A.F."/>
            <person name="Nichols A."/>
            <person name="Cepeda A.J."/>
            <person name="Yan W."/>
            <person name="Fan B."/>
            <person name="Jiang Y."/>
            <person name="Adhikari A."/>
            <person name="Zheng C.-J."/>
            <person name="Schuster L."/>
            <person name="Cowan T.M."/>
            <person name="Smanski M.J."/>
            <person name="Chevrette M.G."/>
            <person name="De Carvalho L.P.S."/>
            <person name="Shen B."/>
        </authorList>
    </citation>
    <scope>NUCLEOTIDE SEQUENCE [LARGE SCALE GENOMIC DNA]</scope>
    <source>
        <strain evidence="2 3">NPDC003029</strain>
    </source>
</reference>
<dbReference type="Proteomes" id="UP001601976">
    <property type="component" value="Unassembled WGS sequence"/>
</dbReference>
<name>A0ABW6RQK5_9ACTN</name>
<feature type="region of interest" description="Disordered" evidence="1">
    <location>
        <begin position="1"/>
        <end position="34"/>
    </location>
</feature>
<organism evidence="2 3">
    <name type="scientific">Streptomyces flavidovirens</name>
    <dbReference type="NCBI Taxonomy" id="67298"/>
    <lineage>
        <taxon>Bacteria</taxon>
        <taxon>Bacillati</taxon>
        <taxon>Actinomycetota</taxon>
        <taxon>Actinomycetes</taxon>
        <taxon>Kitasatosporales</taxon>
        <taxon>Streptomycetaceae</taxon>
        <taxon>Streptomyces</taxon>
    </lineage>
</organism>
<evidence type="ECO:0000313" key="3">
    <source>
        <dbReference type="Proteomes" id="UP001601976"/>
    </source>
</evidence>
<dbReference type="EMBL" id="JBIAPK010000013">
    <property type="protein sequence ID" value="MFF3343251.1"/>
    <property type="molecule type" value="Genomic_DNA"/>
</dbReference>
<protein>
    <submittedName>
        <fullName evidence="2">Uncharacterized protein</fullName>
    </submittedName>
</protein>
<gene>
    <name evidence="2" type="ORF">ACFYWW_31910</name>
</gene>
<proteinExistence type="predicted"/>
<accession>A0ABW6RQK5</accession>
<dbReference type="RefSeq" id="WP_387898813.1">
    <property type="nucleotide sequence ID" value="NZ_JBIAPK010000013.1"/>
</dbReference>
<comment type="caution">
    <text evidence="2">The sequence shown here is derived from an EMBL/GenBank/DDBJ whole genome shotgun (WGS) entry which is preliminary data.</text>
</comment>
<evidence type="ECO:0000256" key="1">
    <source>
        <dbReference type="SAM" id="MobiDB-lite"/>
    </source>
</evidence>
<evidence type="ECO:0000313" key="2">
    <source>
        <dbReference type="EMBL" id="MFF3343251.1"/>
    </source>
</evidence>
<keyword evidence="3" id="KW-1185">Reference proteome</keyword>